<protein>
    <submittedName>
        <fullName evidence="4">HD domain protein</fullName>
    </submittedName>
</protein>
<dbReference type="SUPFAM" id="SSF109604">
    <property type="entry name" value="HD-domain/PDEase-like"/>
    <property type="match status" value="1"/>
</dbReference>
<dbReference type="GO" id="GO:0005737">
    <property type="term" value="C:cytoplasm"/>
    <property type="evidence" value="ECO:0007669"/>
    <property type="project" value="TreeGrafter"/>
</dbReference>
<dbReference type="InterPro" id="IPR039356">
    <property type="entry name" value="YfbR/HDDC2"/>
</dbReference>
<dbReference type="EMBL" id="AATQ01000019">
    <property type="protein sequence ID" value="EAU45972.1"/>
    <property type="molecule type" value="Genomic_DNA"/>
</dbReference>
<keyword evidence="1" id="KW-0479">Metal-binding</keyword>
<dbReference type="Proteomes" id="UP000006230">
    <property type="component" value="Unassembled WGS sequence"/>
</dbReference>
<dbReference type="OrthoDB" id="9796032at2"/>
<organism evidence="4 5">
    <name type="scientific">Salipiger bermudensis (strain DSM 26914 / JCM 13377 / KCTC 12554 / HTCC2601)</name>
    <name type="common">Pelagibaca bermudensis</name>
    <dbReference type="NCBI Taxonomy" id="314265"/>
    <lineage>
        <taxon>Bacteria</taxon>
        <taxon>Pseudomonadati</taxon>
        <taxon>Pseudomonadota</taxon>
        <taxon>Alphaproteobacteria</taxon>
        <taxon>Rhodobacterales</taxon>
        <taxon>Roseobacteraceae</taxon>
        <taxon>Salipiger</taxon>
    </lineage>
</organism>
<dbReference type="Gene3D" id="1.10.3210.10">
    <property type="entry name" value="Hypothetical protein af1432"/>
    <property type="match status" value="1"/>
</dbReference>
<dbReference type="GO" id="GO:0002953">
    <property type="term" value="F:5'-deoxynucleotidase activity"/>
    <property type="evidence" value="ECO:0007669"/>
    <property type="project" value="InterPro"/>
</dbReference>
<sequence>MTPSQSESARLDAQMAFLMEADRLKAITRATRNHDGRFENSAEHSWHLALFALVLGEHAPEGISVERVIRMLLIHDLVEIDAGDVPFFGEVDEAAKTAEETAAAERLFGMLPQAQGADLLALWHEFEANETPDARFAKSLDRFQPPNLNLASGGGSWDDYNVTHDVFEARMGPKIRHGAPALWDWLAPRVKAFFSRR</sequence>
<evidence type="ECO:0000259" key="3">
    <source>
        <dbReference type="Pfam" id="PF13023"/>
    </source>
</evidence>
<keyword evidence="2" id="KW-0378">Hydrolase</keyword>
<feature type="domain" description="HD" evidence="3">
    <location>
        <begin position="21"/>
        <end position="183"/>
    </location>
</feature>
<dbReference type="AlphaFoldDB" id="Q0FP87"/>
<dbReference type="eggNOG" id="COG1896">
    <property type="taxonomic scope" value="Bacteria"/>
</dbReference>
<evidence type="ECO:0000313" key="5">
    <source>
        <dbReference type="Proteomes" id="UP000006230"/>
    </source>
</evidence>
<accession>Q0FP87</accession>
<dbReference type="GeneID" id="92505379"/>
<comment type="caution">
    <text evidence="4">The sequence shown here is derived from an EMBL/GenBank/DDBJ whole genome shotgun (WGS) entry which is preliminary data.</text>
</comment>
<dbReference type="PANTHER" id="PTHR11845:SF13">
    <property type="entry name" value="5'-DEOXYNUCLEOTIDASE HDDC2"/>
    <property type="match status" value="1"/>
</dbReference>
<gene>
    <name evidence="4" type="ORF">R2601_26901</name>
</gene>
<dbReference type="STRING" id="314265.R2601_26901"/>
<name>Q0FP87_SALBH</name>
<reference evidence="4 5" key="1">
    <citation type="journal article" date="2010" name="J. Bacteriol.">
        <title>Genome sequences of Pelagibaca bermudensis HTCC2601T and Maritimibacter alkaliphilus HTCC2654T, the type strains of two marine Roseobacter genera.</title>
        <authorList>
            <person name="Thrash J.C."/>
            <person name="Cho J.C."/>
            <person name="Ferriera S."/>
            <person name="Johnson J."/>
            <person name="Vergin K.L."/>
            <person name="Giovannoni S.J."/>
        </authorList>
    </citation>
    <scope>NUCLEOTIDE SEQUENCE [LARGE SCALE GENOMIC DNA]</scope>
    <source>
        <strain evidence="5">DSM 26914 / JCM 13377 / KCTC 12554 / HTCC2601</strain>
    </source>
</reference>
<proteinExistence type="predicted"/>
<dbReference type="PANTHER" id="PTHR11845">
    <property type="entry name" value="5'-DEOXYNUCLEOTIDASE HDDC2"/>
    <property type="match status" value="1"/>
</dbReference>
<dbReference type="InterPro" id="IPR006674">
    <property type="entry name" value="HD_domain"/>
</dbReference>
<evidence type="ECO:0000256" key="2">
    <source>
        <dbReference type="ARBA" id="ARBA00022801"/>
    </source>
</evidence>
<dbReference type="RefSeq" id="WP_007801214.1">
    <property type="nucleotide sequence ID" value="NZ_DS022276.1"/>
</dbReference>
<evidence type="ECO:0000256" key="1">
    <source>
        <dbReference type="ARBA" id="ARBA00022723"/>
    </source>
</evidence>
<evidence type="ECO:0000313" key="4">
    <source>
        <dbReference type="EMBL" id="EAU45972.1"/>
    </source>
</evidence>
<dbReference type="GO" id="GO:0046872">
    <property type="term" value="F:metal ion binding"/>
    <property type="evidence" value="ECO:0007669"/>
    <property type="project" value="UniProtKB-KW"/>
</dbReference>
<dbReference type="Pfam" id="PF13023">
    <property type="entry name" value="HD_3"/>
    <property type="match status" value="1"/>
</dbReference>
<keyword evidence="5" id="KW-1185">Reference proteome</keyword>
<dbReference type="HOGENOM" id="CLU_039453_5_1_5"/>